<accession>A0A8J5LUF5</accession>
<name>A0A8J5LUF5_ZINOF</name>
<dbReference type="EC" id="2.1.1.-" evidence="1"/>
<dbReference type="InterPro" id="IPR011383">
    <property type="entry name" value="N-lys_methylase_SETD6"/>
</dbReference>
<feature type="region of interest" description="Disordered" evidence="2">
    <location>
        <begin position="243"/>
        <end position="277"/>
    </location>
</feature>
<dbReference type="InterPro" id="IPR046341">
    <property type="entry name" value="SET_dom_sf"/>
</dbReference>
<keyword evidence="1" id="KW-0808">Transferase</keyword>
<evidence type="ECO:0000259" key="3">
    <source>
        <dbReference type="PROSITE" id="PS50280"/>
    </source>
</evidence>
<comment type="function">
    <text evidence="1">Protein-lysine N-methyltransferase.</text>
</comment>
<keyword evidence="5" id="KW-1185">Reference proteome</keyword>
<evidence type="ECO:0000256" key="2">
    <source>
        <dbReference type="SAM" id="MobiDB-lite"/>
    </source>
</evidence>
<dbReference type="PIRSF" id="PIRSF011771">
    <property type="entry name" value="RMS1_SET"/>
    <property type="match status" value="1"/>
</dbReference>
<dbReference type="PANTHER" id="PTHR13271">
    <property type="entry name" value="UNCHARACTERIZED PUTATIVE METHYLTRANSFERASE"/>
    <property type="match status" value="1"/>
</dbReference>
<evidence type="ECO:0000313" key="4">
    <source>
        <dbReference type="EMBL" id="KAG6530892.1"/>
    </source>
</evidence>
<dbReference type="SUPFAM" id="SSF82199">
    <property type="entry name" value="SET domain"/>
    <property type="match status" value="1"/>
</dbReference>
<gene>
    <name evidence="4" type="ORF">ZIOFF_004654</name>
</gene>
<dbReference type="CDD" id="cd10527">
    <property type="entry name" value="SET_LSMT"/>
    <property type="match status" value="1"/>
</dbReference>
<proteinExistence type="inferred from homology"/>
<keyword evidence="1" id="KW-0949">S-adenosyl-L-methionine</keyword>
<dbReference type="Gene3D" id="3.90.1410.10">
    <property type="entry name" value="set domain protein methyltransferase, domain 1"/>
    <property type="match status" value="1"/>
</dbReference>
<dbReference type="GO" id="GO:0032259">
    <property type="term" value="P:methylation"/>
    <property type="evidence" value="ECO:0007669"/>
    <property type="project" value="UniProtKB-KW"/>
</dbReference>
<dbReference type="GO" id="GO:0016279">
    <property type="term" value="F:protein-lysine N-methyltransferase activity"/>
    <property type="evidence" value="ECO:0007669"/>
    <property type="project" value="UniProtKB-UniRule"/>
</dbReference>
<keyword evidence="1" id="KW-0539">Nucleus</keyword>
<evidence type="ECO:0000313" key="5">
    <source>
        <dbReference type="Proteomes" id="UP000734854"/>
    </source>
</evidence>
<reference evidence="4 5" key="1">
    <citation type="submission" date="2020-08" db="EMBL/GenBank/DDBJ databases">
        <title>Plant Genome Project.</title>
        <authorList>
            <person name="Zhang R.-G."/>
        </authorList>
    </citation>
    <scope>NUCLEOTIDE SEQUENCE [LARGE SCALE GENOMIC DNA]</scope>
    <source>
        <tissue evidence="4">Rhizome</tissue>
    </source>
</reference>
<evidence type="ECO:0000256" key="1">
    <source>
        <dbReference type="PIRNR" id="PIRNR011771"/>
    </source>
</evidence>
<dbReference type="EMBL" id="JACMSC010000002">
    <property type="protein sequence ID" value="KAG6530892.1"/>
    <property type="molecule type" value="Genomic_DNA"/>
</dbReference>
<dbReference type="AlphaFoldDB" id="A0A8J5LUF5"/>
<dbReference type="Proteomes" id="UP000734854">
    <property type="component" value="Unassembled WGS sequence"/>
</dbReference>
<keyword evidence="1" id="KW-0489">Methyltransferase</keyword>
<dbReference type="InterPro" id="IPR001214">
    <property type="entry name" value="SET_dom"/>
</dbReference>
<sequence>MSRVEEKIFYVSGRPIGRPVNRTQSIPVLVQTHSLTRIRAFKRWMKSHDFDCSDALEIVDDGCVGGGISVRAVCDLKEGDLVATIPKSACLTIQTSGAREMIESAGLAGSLGLAVAVMYERSLGPASPWHGYLQLLPDRECVPLVWSLREVDAFLSGTELHKTVKEDKSSVYEDWREFIEPLVLSGTWNLDPDRFGVEQYFSAKTLVSSRSFQIDSCYGFGMVPLADLFNHKTGAEHVHFTSVTSSSSSDDDGDSDISYESHDGESSIVNSNTRSSGKDDTNLEMIIVKYAEAGCEVFNTYGIIGNAALLYRYGFTEPDNQYDIVNIDLALVVRWCSSAFSGRYCRARVSCWRKLNYLGSANQHCEYFEISCDGEPELELLVLLYIIFLQEEDYEKLGYMSDALVNLDESTAIVKLVKATSNKRMKMDQETSGDIKELLVSDNVCFALSSLADLRESLYGSSSVEEDTKKIERCCDMKERKAYHSLVLRKCERLILGRLRDYASKRSSKKKL</sequence>
<comment type="subcellular location">
    <subcellularLocation>
        <location evidence="1">Nucleus</location>
    </subcellularLocation>
</comment>
<feature type="domain" description="SET" evidence="3">
    <location>
        <begin position="54"/>
        <end position="302"/>
    </location>
</feature>
<organism evidence="4 5">
    <name type="scientific">Zingiber officinale</name>
    <name type="common">Ginger</name>
    <name type="synonym">Amomum zingiber</name>
    <dbReference type="NCBI Taxonomy" id="94328"/>
    <lineage>
        <taxon>Eukaryota</taxon>
        <taxon>Viridiplantae</taxon>
        <taxon>Streptophyta</taxon>
        <taxon>Embryophyta</taxon>
        <taxon>Tracheophyta</taxon>
        <taxon>Spermatophyta</taxon>
        <taxon>Magnoliopsida</taxon>
        <taxon>Liliopsida</taxon>
        <taxon>Zingiberales</taxon>
        <taxon>Zingiberaceae</taxon>
        <taxon>Zingiber</taxon>
    </lineage>
</organism>
<dbReference type="InterPro" id="IPR050600">
    <property type="entry name" value="SETD3_SETD6_MTase"/>
</dbReference>
<comment type="similarity">
    <text evidence="1">Belongs to the class V-like SAM-binding methyltransferase superfamily. Histone-lysine methyltransferase family. SETD6 subfamily.</text>
</comment>
<comment type="caution">
    <text evidence="4">The sequence shown here is derived from an EMBL/GenBank/DDBJ whole genome shotgun (WGS) entry which is preliminary data.</text>
</comment>
<dbReference type="PROSITE" id="PS50280">
    <property type="entry name" value="SET"/>
    <property type="match status" value="1"/>
</dbReference>
<protein>
    <recommendedName>
        <fullName evidence="1">N-lysine methyltransferase</fullName>
        <ecNumber evidence="1">2.1.1.-</ecNumber>
    </recommendedName>
</protein>
<dbReference type="PANTHER" id="PTHR13271:SF34">
    <property type="entry name" value="N-LYSINE METHYLTRANSFERASE SETD6"/>
    <property type="match status" value="1"/>
</dbReference>
<dbReference type="GO" id="GO:0005634">
    <property type="term" value="C:nucleus"/>
    <property type="evidence" value="ECO:0007669"/>
    <property type="project" value="UniProtKB-SubCell"/>
</dbReference>